<proteinExistence type="predicted"/>
<keyword evidence="2" id="KW-1185">Reference proteome</keyword>
<reference key="2">
    <citation type="submission" date="2011-10" db="EMBL/GenBank/DDBJ databases">
        <title>The genome and transcriptome sequence of Clonorchis sinensis provide insights into the carcinogenic liver fluke.</title>
        <authorList>
            <person name="Wang X."/>
            <person name="Huang Y."/>
            <person name="Chen W."/>
            <person name="Liu H."/>
            <person name="Guo L."/>
            <person name="Chen Y."/>
            <person name="Luo F."/>
            <person name="Zhou W."/>
            <person name="Sun J."/>
            <person name="Mao Q."/>
            <person name="Liang P."/>
            <person name="Zhou C."/>
            <person name="Tian Y."/>
            <person name="Men J."/>
            <person name="Lv X."/>
            <person name="Huang L."/>
            <person name="Zhou J."/>
            <person name="Hu Y."/>
            <person name="Li R."/>
            <person name="Zhang F."/>
            <person name="Lei H."/>
            <person name="Li X."/>
            <person name="Hu X."/>
            <person name="Liang C."/>
            <person name="Xu J."/>
            <person name="Wu Z."/>
            <person name="Yu X."/>
        </authorList>
    </citation>
    <scope>NUCLEOTIDE SEQUENCE</scope>
    <source>
        <strain>Henan</strain>
    </source>
</reference>
<organism evidence="1 2">
    <name type="scientific">Clonorchis sinensis</name>
    <name type="common">Chinese liver fluke</name>
    <dbReference type="NCBI Taxonomy" id="79923"/>
    <lineage>
        <taxon>Eukaryota</taxon>
        <taxon>Metazoa</taxon>
        <taxon>Spiralia</taxon>
        <taxon>Lophotrochozoa</taxon>
        <taxon>Platyhelminthes</taxon>
        <taxon>Trematoda</taxon>
        <taxon>Digenea</taxon>
        <taxon>Opisthorchiida</taxon>
        <taxon>Opisthorchiata</taxon>
        <taxon>Opisthorchiidae</taxon>
        <taxon>Clonorchis</taxon>
    </lineage>
</organism>
<accession>G7YST4</accession>
<sequence length="202" mass="22523">MTCGRCVGVTFVVDKSIKTLKADCVHFSNVENLSVTDVSFVPNSLIAFICHTIVGANTSFTIRKILLNFRCLSPDCKCGVLLLYVYEHYLTICGFSLHVKGRDGFDQFIQKCQRLLLLIEDVYDILCIFRIHKVAVDLFAELGNWLANVSSPYEETSSVRSWVGTSSLPVCVYIAFEDTSSPVTTEVNFTLPGLTHPLRALL</sequence>
<evidence type="ECO:0000313" key="2">
    <source>
        <dbReference type="Proteomes" id="UP000008909"/>
    </source>
</evidence>
<dbReference type="AlphaFoldDB" id="G7YST4"/>
<reference evidence="1" key="1">
    <citation type="journal article" date="2011" name="Genome Biol.">
        <title>The draft genome of the carcinogenic human liver fluke Clonorchis sinensis.</title>
        <authorList>
            <person name="Wang X."/>
            <person name="Chen W."/>
            <person name="Huang Y."/>
            <person name="Sun J."/>
            <person name="Men J."/>
            <person name="Liu H."/>
            <person name="Luo F."/>
            <person name="Guo L."/>
            <person name="Lv X."/>
            <person name="Deng C."/>
            <person name="Zhou C."/>
            <person name="Fan Y."/>
            <person name="Li X."/>
            <person name="Huang L."/>
            <person name="Hu Y."/>
            <person name="Liang C."/>
            <person name="Hu X."/>
            <person name="Xu J."/>
            <person name="Yu X."/>
        </authorList>
    </citation>
    <scope>NUCLEOTIDE SEQUENCE [LARGE SCALE GENOMIC DNA]</scope>
    <source>
        <strain evidence="1">Henan</strain>
    </source>
</reference>
<gene>
    <name evidence="1" type="ORF">CLF_109655</name>
</gene>
<name>G7YST4_CLOSI</name>
<protein>
    <submittedName>
        <fullName evidence="1">Uncharacterized protein</fullName>
    </submittedName>
</protein>
<evidence type="ECO:0000313" key="1">
    <source>
        <dbReference type="EMBL" id="GAA56014.1"/>
    </source>
</evidence>
<dbReference type="Proteomes" id="UP000008909">
    <property type="component" value="Unassembled WGS sequence"/>
</dbReference>
<dbReference type="EMBL" id="DF144136">
    <property type="protein sequence ID" value="GAA56014.1"/>
    <property type="molecule type" value="Genomic_DNA"/>
</dbReference>